<name>A0A212F0F1_DANPL</name>
<dbReference type="Proteomes" id="UP000007151">
    <property type="component" value="Unassembled WGS sequence"/>
</dbReference>
<protein>
    <submittedName>
        <fullName evidence="1">Uncharacterized protein</fullName>
    </submittedName>
</protein>
<evidence type="ECO:0000313" key="1">
    <source>
        <dbReference type="EMBL" id="OWR47226.1"/>
    </source>
</evidence>
<proteinExistence type="predicted"/>
<dbReference type="AlphaFoldDB" id="A0A212F0F1"/>
<organism evidence="1 2">
    <name type="scientific">Danaus plexippus plexippus</name>
    <dbReference type="NCBI Taxonomy" id="278856"/>
    <lineage>
        <taxon>Eukaryota</taxon>
        <taxon>Metazoa</taxon>
        <taxon>Ecdysozoa</taxon>
        <taxon>Arthropoda</taxon>
        <taxon>Hexapoda</taxon>
        <taxon>Insecta</taxon>
        <taxon>Pterygota</taxon>
        <taxon>Neoptera</taxon>
        <taxon>Endopterygota</taxon>
        <taxon>Lepidoptera</taxon>
        <taxon>Glossata</taxon>
        <taxon>Ditrysia</taxon>
        <taxon>Papilionoidea</taxon>
        <taxon>Nymphalidae</taxon>
        <taxon>Danainae</taxon>
        <taxon>Danaini</taxon>
        <taxon>Danaina</taxon>
        <taxon>Danaus</taxon>
        <taxon>Danaus</taxon>
    </lineage>
</organism>
<reference evidence="1 2" key="1">
    <citation type="journal article" date="2011" name="Cell">
        <title>The monarch butterfly genome yields insights into long-distance migration.</title>
        <authorList>
            <person name="Zhan S."/>
            <person name="Merlin C."/>
            <person name="Boore J.L."/>
            <person name="Reppert S.M."/>
        </authorList>
    </citation>
    <scope>NUCLEOTIDE SEQUENCE [LARGE SCALE GENOMIC DNA]</scope>
    <source>
        <strain evidence="1">F-2</strain>
    </source>
</reference>
<keyword evidence="2" id="KW-1185">Reference proteome</keyword>
<dbReference type="EMBL" id="AGBW02011095">
    <property type="protein sequence ID" value="OWR47226.1"/>
    <property type="molecule type" value="Genomic_DNA"/>
</dbReference>
<dbReference type="KEGG" id="dpl:KGM_200965B"/>
<accession>A0A212F0F1</accession>
<comment type="caution">
    <text evidence="1">The sequence shown here is derived from an EMBL/GenBank/DDBJ whole genome shotgun (WGS) entry which is preliminary data.</text>
</comment>
<dbReference type="InParanoid" id="A0A212F0F1"/>
<evidence type="ECO:0000313" key="2">
    <source>
        <dbReference type="Proteomes" id="UP000007151"/>
    </source>
</evidence>
<feature type="non-terminal residue" evidence="1">
    <location>
        <position position="1"/>
    </location>
</feature>
<sequence>EGPSDEDSAVSSAPASLSPQPLNEMWELYQTMHSRVSHEQKTHTLNIDIYRHLVFAAVLGVMRVIAQNANAAIAIPCHPLNY</sequence>
<gene>
    <name evidence="1" type="ORF">KGM_200965B</name>
</gene>